<dbReference type="InParanoid" id="A0A6I9R151"/>
<keyword evidence="2" id="KW-0732">Signal</keyword>
<dbReference type="OrthoDB" id="1914642at2759"/>
<keyword evidence="4" id="KW-1185">Reference proteome</keyword>
<feature type="signal peptide" evidence="2">
    <location>
        <begin position="1"/>
        <end position="27"/>
    </location>
</feature>
<feature type="compositionally biased region" description="Pro residues" evidence="1">
    <location>
        <begin position="166"/>
        <end position="185"/>
    </location>
</feature>
<feature type="chain" id="PRO_5026829453" evidence="2">
    <location>
        <begin position="28"/>
        <end position="364"/>
    </location>
</feature>
<dbReference type="InterPro" id="IPR000742">
    <property type="entry name" value="EGF"/>
</dbReference>
<organism evidence="4 5">
    <name type="scientific">Elaeis guineensis var. tenera</name>
    <name type="common">Oil palm</name>
    <dbReference type="NCBI Taxonomy" id="51953"/>
    <lineage>
        <taxon>Eukaryota</taxon>
        <taxon>Viridiplantae</taxon>
        <taxon>Streptophyta</taxon>
        <taxon>Embryophyta</taxon>
        <taxon>Tracheophyta</taxon>
        <taxon>Spermatophyta</taxon>
        <taxon>Magnoliopsida</taxon>
        <taxon>Liliopsida</taxon>
        <taxon>Arecaceae</taxon>
        <taxon>Arecoideae</taxon>
        <taxon>Cocoseae</taxon>
        <taxon>Elaeidinae</taxon>
        <taxon>Elaeis</taxon>
    </lineage>
</organism>
<feature type="domain" description="EGF-like" evidence="3">
    <location>
        <begin position="106"/>
        <end position="149"/>
    </location>
</feature>
<proteinExistence type="predicted"/>
<feature type="domain" description="EGF-like" evidence="3">
    <location>
        <begin position="270"/>
        <end position="313"/>
    </location>
</feature>
<evidence type="ECO:0000256" key="2">
    <source>
        <dbReference type="SAM" id="SignalP"/>
    </source>
</evidence>
<feature type="domain" description="EGF-like" evidence="3">
    <location>
        <begin position="30"/>
        <end position="73"/>
    </location>
</feature>
<evidence type="ECO:0000259" key="3">
    <source>
        <dbReference type="SMART" id="SM00181"/>
    </source>
</evidence>
<feature type="region of interest" description="Disordered" evidence="1">
    <location>
        <begin position="162"/>
        <end position="190"/>
    </location>
</feature>
<accession>A0A6I9R151</accession>
<dbReference type="SMART" id="SM00181">
    <property type="entry name" value="EGF"/>
    <property type="match status" value="4"/>
</dbReference>
<dbReference type="KEGG" id="egu:105042358"/>
<evidence type="ECO:0000313" key="4">
    <source>
        <dbReference type="Proteomes" id="UP000504607"/>
    </source>
</evidence>
<evidence type="ECO:0000256" key="1">
    <source>
        <dbReference type="SAM" id="MobiDB-lite"/>
    </source>
</evidence>
<sequence length="364" mass="38829">MGWAKVPFLLVALQAITLLLLPKRATADNVCDGKDCGQGICKPSDGMFGYVCECKPNWSQFHIGDYLRFLPCTIPGCSINYSCNNESSALAPSPPSPPPNGSIFDPCRWSYCGGGTCVKTSTFSHRCECNEGYFNLVNVSSLPCIKNCSLGVDCAEKGILPNASSPSPPPPPPPSTSPPSPPPPTGNSSSDDDICNGKDCGQGTCKPSDSLFGYVCECIPNWSQFHIGDHLRFLPCIIPDCSLDYSCDNKTLAPAPSPPSAPPNDSIFDPCHWSYCGGGTCIKTSIFHHHCECNEGYFNLLNISSLPCIKNCSLGIDCAEKGILSNASSPSPSRSQSPTGSSSDSIISSSLIWFFISMFCLLML</sequence>
<dbReference type="AlphaFoldDB" id="A0A6I9R151"/>
<dbReference type="RefSeq" id="XP_010917829.2">
    <property type="nucleotide sequence ID" value="XM_010919527.2"/>
</dbReference>
<name>A0A6I9R151_ELAGV</name>
<protein>
    <submittedName>
        <fullName evidence="5">Neurogenic locus notch homolog protein 1</fullName>
    </submittedName>
</protein>
<gene>
    <name evidence="5" type="primary">LOC105042358</name>
</gene>
<dbReference type="Proteomes" id="UP000504607">
    <property type="component" value="Chromosome 3"/>
</dbReference>
<dbReference type="PANTHER" id="PTHR33881">
    <property type="entry name" value="NEUROGENIC LOCUS NOTCH-LIKE PROTEIN"/>
    <property type="match status" value="1"/>
</dbReference>
<dbReference type="GeneID" id="105042358"/>
<dbReference type="PANTHER" id="PTHR33881:SF17">
    <property type="entry name" value="EGF-LIKE DOMAIN-CONTAINING PROTEIN"/>
    <property type="match status" value="1"/>
</dbReference>
<reference evidence="5" key="1">
    <citation type="submission" date="2025-08" db="UniProtKB">
        <authorList>
            <consortium name="RefSeq"/>
        </authorList>
    </citation>
    <scope>IDENTIFICATION</scope>
</reference>
<evidence type="ECO:0000313" key="5">
    <source>
        <dbReference type="RefSeq" id="XP_010917829.2"/>
    </source>
</evidence>
<feature type="domain" description="EGF-like" evidence="3">
    <location>
        <begin position="194"/>
        <end position="237"/>
    </location>
</feature>